<sequence>MAANKLIQQPDILNLDSLGAFMDAQNDPIPTVSEEKAATKAEETASDTEGEEIVQNESPAVAPVDTTPQRPKVARARRGKQTNVQPVIEAGSGEWDMMVRYAEFYNDNPDENRITVVLNPEIKRALDIIRINCRQFNFGNILNAVCRTFIERNKEQILRMQKDKGGIL</sequence>
<dbReference type="AlphaFoldDB" id="A0A1M6R3D9"/>
<feature type="compositionally biased region" description="Basic and acidic residues" evidence="1">
    <location>
        <begin position="33"/>
        <end position="43"/>
    </location>
</feature>
<evidence type="ECO:0000313" key="2">
    <source>
        <dbReference type="EMBL" id="SHK27021.1"/>
    </source>
</evidence>
<reference evidence="2 3" key="1">
    <citation type="submission" date="2016-11" db="EMBL/GenBank/DDBJ databases">
        <authorList>
            <person name="Jaros S."/>
            <person name="Januszkiewicz K."/>
            <person name="Wedrychowicz H."/>
        </authorList>
    </citation>
    <scope>NUCLEOTIDE SEQUENCE [LARGE SCALE GENOMIC DNA]</scope>
    <source>
        <strain evidence="2 3">KHT3</strain>
    </source>
</reference>
<feature type="compositionally biased region" description="Acidic residues" evidence="1">
    <location>
        <begin position="44"/>
        <end position="54"/>
    </location>
</feature>
<dbReference type="RefSeq" id="WP_073203549.1">
    <property type="nucleotide sequence ID" value="NZ_FRBD01000001.1"/>
</dbReference>
<proteinExistence type="predicted"/>
<dbReference type="OrthoDB" id="9888061at2"/>
<dbReference type="Proteomes" id="UP000184130">
    <property type="component" value="Unassembled WGS sequence"/>
</dbReference>
<name>A0A1M6R3D9_XYLRU</name>
<feature type="region of interest" description="Disordered" evidence="1">
    <location>
        <begin position="23"/>
        <end position="81"/>
    </location>
</feature>
<evidence type="ECO:0000313" key="3">
    <source>
        <dbReference type="Proteomes" id="UP000184130"/>
    </source>
</evidence>
<protein>
    <submittedName>
        <fullName evidence="2">Uncharacterized protein</fullName>
    </submittedName>
</protein>
<accession>A0A1M6R3D9</accession>
<dbReference type="EMBL" id="FRBD01000001">
    <property type="protein sequence ID" value="SHK27021.1"/>
    <property type="molecule type" value="Genomic_DNA"/>
</dbReference>
<organism evidence="2 3">
    <name type="scientific">Xylanibacter ruminicola</name>
    <name type="common">Prevotella ruminicola</name>
    <dbReference type="NCBI Taxonomy" id="839"/>
    <lineage>
        <taxon>Bacteria</taxon>
        <taxon>Pseudomonadati</taxon>
        <taxon>Bacteroidota</taxon>
        <taxon>Bacteroidia</taxon>
        <taxon>Bacteroidales</taxon>
        <taxon>Prevotellaceae</taxon>
        <taxon>Xylanibacter</taxon>
    </lineage>
</organism>
<gene>
    <name evidence="2" type="ORF">SAMN05216463_10165</name>
</gene>
<evidence type="ECO:0000256" key="1">
    <source>
        <dbReference type="SAM" id="MobiDB-lite"/>
    </source>
</evidence>